<keyword evidence="2" id="KW-1185">Reference proteome</keyword>
<evidence type="ECO:0000313" key="1">
    <source>
        <dbReference type="EMBL" id="AGI69354.1"/>
    </source>
</evidence>
<dbReference type="Proteomes" id="UP000005307">
    <property type="component" value="Chromosome"/>
</dbReference>
<evidence type="ECO:0000313" key="2">
    <source>
        <dbReference type="Proteomes" id="UP000005307"/>
    </source>
</evidence>
<accession>M9R9K9</accession>
<dbReference type="OrthoDB" id="4070623at2"/>
<reference evidence="1 2" key="1">
    <citation type="journal article" date="2013" name="PLoS ONE">
        <title>Poles Apart: Arctic and Antarctic Octadecabacter strains Share High Genome Plasticity and a New Type of Xanthorhodopsin.</title>
        <authorList>
            <person name="Vollmers J."/>
            <person name="Voget S."/>
            <person name="Dietrich S."/>
            <person name="Gollnow K."/>
            <person name="Smits M."/>
            <person name="Meyer K."/>
            <person name="Brinkhoff T."/>
            <person name="Simon M."/>
            <person name="Daniel R."/>
        </authorList>
    </citation>
    <scope>NUCLEOTIDE SEQUENCE [LARGE SCALE GENOMIC DNA]</scope>
    <source>
        <strain evidence="1 2">307</strain>
    </source>
</reference>
<organism evidence="1 2">
    <name type="scientific">Octadecabacter antarcticus 307</name>
    <dbReference type="NCBI Taxonomy" id="391626"/>
    <lineage>
        <taxon>Bacteria</taxon>
        <taxon>Pseudomonadati</taxon>
        <taxon>Pseudomonadota</taxon>
        <taxon>Alphaproteobacteria</taxon>
        <taxon>Rhodobacterales</taxon>
        <taxon>Roseobacteraceae</taxon>
        <taxon>Octadecabacter</taxon>
    </lineage>
</organism>
<dbReference type="EMBL" id="CP003740">
    <property type="protein sequence ID" value="AGI69354.1"/>
    <property type="molecule type" value="Genomic_DNA"/>
</dbReference>
<name>M9R9K9_9RHOB</name>
<dbReference type="STRING" id="391626.OAN307_c39240"/>
<dbReference type="HOGENOM" id="CLU_1494796_0_0_5"/>
<dbReference type="eggNOG" id="COG3500">
    <property type="taxonomic scope" value="Bacteria"/>
</dbReference>
<gene>
    <name evidence="1" type="ORF">OAN307_c39240</name>
</gene>
<protein>
    <submittedName>
        <fullName evidence="1">Uncharacterized protein</fullName>
    </submittedName>
</protein>
<dbReference type="AlphaFoldDB" id="M9R9K9"/>
<dbReference type="KEGG" id="oat:OAN307_c39240"/>
<sequence>MCNKAARHGALFTIKNGVLVWLERGVGQTADGTQVATEVVGPTSLVVGSFWMSETDVDHFATVKTYWQDRAGSTRQEIVVDADPEAEGEGEGEGEHVLRDPYGSRAEVAAAAAVREMLRGLVTFSCSMVSGAGLMAGLPISFSGVRPLVDGRVSILEAVKHTYTKLGGLLAVLNGKLKAD</sequence>
<proteinExistence type="predicted"/>
<dbReference type="RefSeq" id="WP_015501294.1">
    <property type="nucleotide sequence ID" value="NC_020911.1"/>
</dbReference>